<dbReference type="Gene3D" id="3.10.180.10">
    <property type="entry name" value="2,3-Dihydroxybiphenyl 1,2-Dioxygenase, domain 1"/>
    <property type="match status" value="1"/>
</dbReference>
<protein>
    <recommendedName>
        <fullName evidence="1">VOC domain-containing protein</fullName>
    </recommendedName>
</protein>
<dbReference type="CDD" id="cd07262">
    <property type="entry name" value="VOC_like"/>
    <property type="match status" value="1"/>
</dbReference>
<sequence>MILKVKGEDNLAEMQERNDDKSMFSHVTVGTNNIERAATFYDAVLAPLGLRQRAVDPDGGPEARCWIAEDRPLPRFYVYEPFDGTEATVGNGTMVAFEAASKATVDSAHEAGLSSGGYNAGEPGSRLHYGEGYYGAYLRDPDGNKVHVIHRGALR</sequence>
<feature type="domain" description="VOC" evidence="1">
    <location>
        <begin position="23"/>
        <end position="151"/>
    </location>
</feature>
<accession>M9R8M7</accession>
<dbReference type="HOGENOM" id="CLU_046006_6_0_5"/>
<name>M9R8M7_9RHOB</name>
<evidence type="ECO:0000313" key="2">
    <source>
        <dbReference type="EMBL" id="AGI68153.1"/>
    </source>
</evidence>
<dbReference type="InterPro" id="IPR029068">
    <property type="entry name" value="Glyas_Bleomycin-R_OHBP_Dase"/>
</dbReference>
<dbReference type="RefSeq" id="WP_015500167.1">
    <property type="nucleotide sequence ID" value="NC_020911.1"/>
</dbReference>
<evidence type="ECO:0000313" key="3">
    <source>
        <dbReference type="Proteomes" id="UP000005307"/>
    </source>
</evidence>
<dbReference type="PANTHER" id="PTHR35006:SF1">
    <property type="entry name" value="BLL2941 PROTEIN"/>
    <property type="match status" value="1"/>
</dbReference>
<dbReference type="PANTHER" id="PTHR35006">
    <property type="entry name" value="GLYOXALASE FAMILY PROTEIN (AFU_ORTHOLOGUE AFUA_5G14830)"/>
    <property type="match status" value="1"/>
</dbReference>
<evidence type="ECO:0000259" key="1">
    <source>
        <dbReference type="PROSITE" id="PS51819"/>
    </source>
</evidence>
<dbReference type="eggNOG" id="COG0346">
    <property type="taxonomic scope" value="Bacteria"/>
</dbReference>
<dbReference type="PROSITE" id="PS51819">
    <property type="entry name" value="VOC"/>
    <property type="match status" value="1"/>
</dbReference>
<dbReference type="Pfam" id="PF00903">
    <property type="entry name" value="Glyoxalase"/>
    <property type="match status" value="1"/>
</dbReference>
<dbReference type="STRING" id="391626.OAN307_c25560"/>
<proteinExistence type="predicted"/>
<organism evidence="2 3">
    <name type="scientific">Octadecabacter antarcticus 307</name>
    <dbReference type="NCBI Taxonomy" id="391626"/>
    <lineage>
        <taxon>Bacteria</taxon>
        <taxon>Pseudomonadati</taxon>
        <taxon>Pseudomonadota</taxon>
        <taxon>Alphaproteobacteria</taxon>
        <taxon>Rhodobacterales</taxon>
        <taxon>Roseobacteraceae</taxon>
        <taxon>Octadecabacter</taxon>
    </lineage>
</organism>
<dbReference type="SUPFAM" id="SSF54593">
    <property type="entry name" value="Glyoxalase/Bleomycin resistance protein/Dihydroxybiphenyl dioxygenase"/>
    <property type="match status" value="1"/>
</dbReference>
<dbReference type="InterPro" id="IPR037523">
    <property type="entry name" value="VOC_core"/>
</dbReference>
<dbReference type="Proteomes" id="UP000005307">
    <property type="component" value="Chromosome"/>
</dbReference>
<gene>
    <name evidence="2" type="ORF">OAN307_c25560</name>
</gene>
<dbReference type="EMBL" id="CP003740">
    <property type="protein sequence ID" value="AGI68153.1"/>
    <property type="molecule type" value="Genomic_DNA"/>
</dbReference>
<dbReference type="AlphaFoldDB" id="M9R8M7"/>
<dbReference type="InterPro" id="IPR004360">
    <property type="entry name" value="Glyas_Fos-R_dOase_dom"/>
</dbReference>
<reference evidence="2 3" key="1">
    <citation type="journal article" date="2013" name="PLoS ONE">
        <title>Poles Apart: Arctic and Antarctic Octadecabacter strains Share High Genome Plasticity and a New Type of Xanthorhodopsin.</title>
        <authorList>
            <person name="Vollmers J."/>
            <person name="Voget S."/>
            <person name="Dietrich S."/>
            <person name="Gollnow K."/>
            <person name="Smits M."/>
            <person name="Meyer K."/>
            <person name="Brinkhoff T."/>
            <person name="Simon M."/>
            <person name="Daniel R."/>
        </authorList>
    </citation>
    <scope>NUCLEOTIDE SEQUENCE [LARGE SCALE GENOMIC DNA]</scope>
    <source>
        <strain evidence="2 3">307</strain>
    </source>
</reference>
<dbReference type="KEGG" id="oat:OAN307_c25560"/>
<keyword evidence="3" id="KW-1185">Reference proteome</keyword>